<name>A0ABD1XRL5_9MARC</name>
<evidence type="ECO:0000313" key="2">
    <source>
        <dbReference type="EMBL" id="KAL2611425.1"/>
    </source>
</evidence>
<feature type="compositionally biased region" description="Basic and acidic residues" evidence="1">
    <location>
        <begin position="1"/>
        <end position="20"/>
    </location>
</feature>
<gene>
    <name evidence="2" type="ORF">R1flu_023117</name>
</gene>
<dbReference type="Proteomes" id="UP001605036">
    <property type="component" value="Unassembled WGS sequence"/>
</dbReference>
<organism evidence="2 3">
    <name type="scientific">Riccia fluitans</name>
    <dbReference type="NCBI Taxonomy" id="41844"/>
    <lineage>
        <taxon>Eukaryota</taxon>
        <taxon>Viridiplantae</taxon>
        <taxon>Streptophyta</taxon>
        <taxon>Embryophyta</taxon>
        <taxon>Marchantiophyta</taxon>
        <taxon>Marchantiopsida</taxon>
        <taxon>Marchantiidae</taxon>
        <taxon>Marchantiales</taxon>
        <taxon>Ricciaceae</taxon>
        <taxon>Riccia</taxon>
    </lineage>
</organism>
<reference evidence="2 3" key="1">
    <citation type="submission" date="2024-09" db="EMBL/GenBank/DDBJ databases">
        <title>Chromosome-scale assembly of Riccia fluitans.</title>
        <authorList>
            <person name="Paukszto L."/>
            <person name="Sawicki J."/>
            <person name="Karawczyk K."/>
            <person name="Piernik-Szablinska J."/>
            <person name="Szczecinska M."/>
            <person name="Mazdziarz M."/>
        </authorList>
    </citation>
    <scope>NUCLEOTIDE SEQUENCE [LARGE SCALE GENOMIC DNA]</scope>
    <source>
        <strain evidence="2">Rf_01</strain>
        <tissue evidence="2">Aerial parts of the thallus</tissue>
    </source>
</reference>
<protein>
    <submittedName>
        <fullName evidence="2">Uncharacterized protein</fullName>
    </submittedName>
</protein>
<proteinExistence type="predicted"/>
<evidence type="ECO:0000313" key="3">
    <source>
        <dbReference type="Proteomes" id="UP001605036"/>
    </source>
</evidence>
<sequence length="180" mass="21196">MHLYSHFHEMENQEKEDSKKQKALIQTVSNSETKMEDEKEPKEEVPPTIYGGEANRSKALDQKIMMDYEQWEIRLERHGWETSSLFEAFHVEVGSVTVEAMACSMKKIFAPPPVAEVDIQPWKEMMKNLIKLLTEEQKKNKEVIEQCDYYEGRCAILRRCRRLRCGVHSSCKPREIQRCD</sequence>
<dbReference type="AlphaFoldDB" id="A0ABD1XRL5"/>
<feature type="compositionally biased region" description="Basic and acidic residues" evidence="1">
    <location>
        <begin position="33"/>
        <end position="45"/>
    </location>
</feature>
<evidence type="ECO:0000256" key="1">
    <source>
        <dbReference type="SAM" id="MobiDB-lite"/>
    </source>
</evidence>
<accession>A0ABD1XRL5</accession>
<comment type="caution">
    <text evidence="2">The sequence shown here is derived from an EMBL/GenBank/DDBJ whole genome shotgun (WGS) entry which is preliminary data.</text>
</comment>
<keyword evidence="3" id="KW-1185">Reference proteome</keyword>
<dbReference type="EMBL" id="JBHFFA010000007">
    <property type="protein sequence ID" value="KAL2611425.1"/>
    <property type="molecule type" value="Genomic_DNA"/>
</dbReference>
<feature type="region of interest" description="Disordered" evidence="1">
    <location>
        <begin position="1"/>
        <end position="53"/>
    </location>
</feature>